<name>A0A9D4KNY0_DREPO</name>
<dbReference type="Gene3D" id="1.50.10.20">
    <property type="match status" value="1"/>
</dbReference>
<dbReference type="Proteomes" id="UP000828390">
    <property type="component" value="Unassembled WGS sequence"/>
</dbReference>
<evidence type="ECO:0000313" key="1">
    <source>
        <dbReference type="EMBL" id="KAH3843070.1"/>
    </source>
</evidence>
<protein>
    <submittedName>
        <fullName evidence="1">Uncharacterized protein</fullName>
    </submittedName>
</protein>
<evidence type="ECO:0000313" key="2">
    <source>
        <dbReference type="Proteomes" id="UP000828390"/>
    </source>
</evidence>
<proteinExistence type="predicted"/>
<reference evidence="1" key="1">
    <citation type="journal article" date="2019" name="bioRxiv">
        <title>The Genome of the Zebra Mussel, Dreissena polymorpha: A Resource for Invasive Species Research.</title>
        <authorList>
            <person name="McCartney M.A."/>
            <person name="Auch B."/>
            <person name="Kono T."/>
            <person name="Mallez S."/>
            <person name="Zhang Y."/>
            <person name="Obille A."/>
            <person name="Becker A."/>
            <person name="Abrahante J.E."/>
            <person name="Garbe J."/>
            <person name="Badalamenti J.P."/>
            <person name="Herman A."/>
            <person name="Mangelson H."/>
            <person name="Liachko I."/>
            <person name="Sullivan S."/>
            <person name="Sone E.D."/>
            <person name="Koren S."/>
            <person name="Silverstein K.A.T."/>
            <person name="Beckman K.B."/>
            <person name="Gohl D.M."/>
        </authorList>
    </citation>
    <scope>NUCLEOTIDE SEQUENCE</scope>
    <source>
        <strain evidence="1">Duluth1</strain>
        <tissue evidence="1">Whole animal</tissue>
    </source>
</reference>
<comment type="caution">
    <text evidence="1">The sequence shown here is derived from an EMBL/GenBank/DDBJ whole genome shotgun (WGS) entry which is preliminary data.</text>
</comment>
<dbReference type="AlphaFoldDB" id="A0A9D4KNY0"/>
<organism evidence="1 2">
    <name type="scientific">Dreissena polymorpha</name>
    <name type="common">Zebra mussel</name>
    <name type="synonym">Mytilus polymorpha</name>
    <dbReference type="NCBI Taxonomy" id="45954"/>
    <lineage>
        <taxon>Eukaryota</taxon>
        <taxon>Metazoa</taxon>
        <taxon>Spiralia</taxon>
        <taxon>Lophotrochozoa</taxon>
        <taxon>Mollusca</taxon>
        <taxon>Bivalvia</taxon>
        <taxon>Autobranchia</taxon>
        <taxon>Heteroconchia</taxon>
        <taxon>Euheterodonta</taxon>
        <taxon>Imparidentia</taxon>
        <taxon>Neoheterodontei</taxon>
        <taxon>Myida</taxon>
        <taxon>Dreissenoidea</taxon>
        <taxon>Dreissenidae</taxon>
        <taxon>Dreissena</taxon>
    </lineage>
</organism>
<dbReference type="EMBL" id="JAIWYP010000004">
    <property type="protein sequence ID" value="KAH3843070.1"/>
    <property type="molecule type" value="Genomic_DNA"/>
</dbReference>
<keyword evidence="2" id="KW-1185">Reference proteome</keyword>
<reference evidence="1" key="2">
    <citation type="submission" date="2020-11" db="EMBL/GenBank/DDBJ databases">
        <authorList>
            <person name="McCartney M.A."/>
            <person name="Auch B."/>
            <person name="Kono T."/>
            <person name="Mallez S."/>
            <person name="Becker A."/>
            <person name="Gohl D.M."/>
            <person name="Silverstein K.A.T."/>
            <person name="Koren S."/>
            <person name="Bechman K.B."/>
            <person name="Herman A."/>
            <person name="Abrahante J.E."/>
            <person name="Garbe J."/>
        </authorList>
    </citation>
    <scope>NUCLEOTIDE SEQUENCE</scope>
    <source>
        <strain evidence="1">Duluth1</strain>
        <tissue evidence="1">Whole animal</tissue>
    </source>
</reference>
<accession>A0A9D4KNY0</accession>
<sequence>MESVIDDGVKALEKAVNDMDNSFELAIAGYALVLAKSSKVSTVKQKLMTLATEESNTFRKYP</sequence>
<gene>
    <name evidence="1" type="ORF">DPMN_116577</name>
</gene>